<dbReference type="InterPro" id="IPR048924">
    <property type="entry name" value="BAHCC1-like_Tudor"/>
</dbReference>
<evidence type="ECO:0000313" key="3">
    <source>
        <dbReference type="EMBL" id="KAF6028153.1"/>
    </source>
</evidence>
<dbReference type="InterPro" id="IPR043151">
    <property type="entry name" value="BAH_sf"/>
</dbReference>
<feature type="compositionally biased region" description="Low complexity" evidence="1">
    <location>
        <begin position="744"/>
        <end position="753"/>
    </location>
</feature>
<comment type="caution">
    <text evidence="3">The sequence shown here is derived from an EMBL/GenBank/DDBJ whole genome shotgun (WGS) entry which is preliminary data.</text>
</comment>
<evidence type="ECO:0000259" key="2">
    <source>
        <dbReference type="PROSITE" id="PS51038"/>
    </source>
</evidence>
<gene>
    <name evidence="3" type="ORF">EB796_013551</name>
</gene>
<name>A0A7J7JQL5_BUGNE</name>
<feature type="compositionally biased region" description="Basic and acidic residues" evidence="1">
    <location>
        <begin position="438"/>
        <end position="448"/>
    </location>
</feature>
<dbReference type="PANTHER" id="PTHR12505">
    <property type="entry name" value="PHD FINGER TRANSCRIPTION FACTOR"/>
    <property type="match status" value="1"/>
</dbReference>
<dbReference type="InterPro" id="IPR056841">
    <property type="entry name" value="TNRC18_BAHCC1-like_SH3"/>
</dbReference>
<feature type="compositionally biased region" description="Low complexity" evidence="1">
    <location>
        <begin position="521"/>
        <end position="533"/>
    </location>
</feature>
<feature type="compositionally biased region" description="Polar residues" evidence="1">
    <location>
        <begin position="25"/>
        <end position="34"/>
    </location>
</feature>
<evidence type="ECO:0000256" key="1">
    <source>
        <dbReference type="SAM" id="MobiDB-lite"/>
    </source>
</evidence>
<sequence>MAASTINRSNDERINNQSKTEDSSNDNIPLSMSGESKDKLPASGRPMIAQPQATWPMPANMTDFPAWQWQPVNWQQMAAMAYSGMSYLHPGAGLPGVLHQPPMPAHTSVTVASTNPSPRAKDDSVKVVKPKDPQMRVASSSAGIQSPKPNGPGFLLGASTGEGLGRSLPTHPGQFLEKFPAESVEKTPGSSPSVSGRISEPLNSAGVDLTKGKKSSSIPSAVSTTGDTTNDKRDDKPVGIVNARQRSASDRKSRTSQSVPSPAVAASAPGVVSTTTSTATPATTTITSTPHQPVVTTVGGQWPPFPAAIPYLGTPFHHFTLAQHPLYMMPPRAMFPGQPGVPAPPGYVPMPAQQMLVPDQLTVKTQSPLDKFREKYNEKNQKNKEISSKPSSPTGNQTKYASSDVNEKTGDDISKPQQMSVIIANSQAKGTPGSDQPPLKKEKKDKIAKPAKIRKTMSLTADLTAPSADVASAPSPRAAPASSPRVAPPSLASPTLISPAKFHPQPAVCKSEEVKAAFIRPASPKVSKKSSPPEQQHRSSSTDAASVSEKPIKSIASGVSRHTSEESIKEILASIPQDKRLSRISTLKTSRIAAPSLSKRQREETAASDAVGADKPAKASNKSTRSSSTDSKMADKPPTLSKQVKSRKLKRKSSDSSVSKPEVETPIPIDVANKTFLWAEDAFDPIIVKHNDQVFDLCQEEDMKQFESKLKLRLKSITKQINSHQECVDGDTCALTLRRCLSSESHGLSSPSSPDKNKSCFSVRSDSHPSLKMKAAAKAKSRASQEEREGNTAADSAPASNKPSKEKPAKLMEPLTPILIPEQQLLCRGLTTEELLCTEGLILICIQGLFYECRIKPIEPPDLYGVLIDGERHSKSRIFTQEELLCNTFTNLIPMYLPQLDVGSRVCAYWSEVIGCLYPGTVTAICPSKVNSSKHLIDIEFDDGDSGKFPLHQIRMLPPDHPHVEYDTSTVIASGRRRSTIPETPPIMTTPPDHRGRVSQPNPPKGKVPTGATAKKVKKSKPSHLSRAEVFDESTDDEEPVVDDVTKISHWEWYGTPTKKLARGRGFKIYYEAITREGGDVIRVGDCAVFKSVGANTLPYIGEIQNMWEGAGGKMLVNVKWFYHPEELQDVKVSLPKHKGALFHSEHIDENDIQTIRHKCEVVEHGDFLKRKLHLRSGDDRMKFSAFYLAGNYNAAKSKIISVYV</sequence>
<dbReference type="Gene3D" id="2.30.30.140">
    <property type="match status" value="1"/>
</dbReference>
<feature type="compositionally biased region" description="Basic and acidic residues" evidence="1">
    <location>
        <begin position="119"/>
        <end position="134"/>
    </location>
</feature>
<feature type="compositionally biased region" description="Low complexity" evidence="1">
    <location>
        <begin position="618"/>
        <end position="631"/>
    </location>
</feature>
<feature type="compositionally biased region" description="Low complexity" evidence="1">
    <location>
        <begin position="255"/>
        <end position="290"/>
    </location>
</feature>
<feature type="compositionally biased region" description="Basic residues" evidence="1">
    <location>
        <begin position="1015"/>
        <end position="1024"/>
    </location>
</feature>
<feature type="region of interest" description="Disordered" evidence="1">
    <location>
        <begin position="979"/>
        <end position="1035"/>
    </location>
</feature>
<feature type="region of interest" description="Disordered" evidence="1">
    <location>
        <begin position="744"/>
        <end position="808"/>
    </location>
</feature>
<dbReference type="InterPro" id="IPR052429">
    <property type="entry name" value="BAH_domain_protein"/>
</dbReference>
<dbReference type="PANTHER" id="PTHR12505:SF24">
    <property type="entry name" value="PROTEIN WINGED EYE"/>
    <property type="match status" value="1"/>
</dbReference>
<dbReference type="InterPro" id="IPR002999">
    <property type="entry name" value="Tudor"/>
</dbReference>
<dbReference type="EMBL" id="VXIV02001986">
    <property type="protein sequence ID" value="KAF6028153.1"/>
    <property type="molecule type" value="Genomic_DNA"/>
</dbReference>
<evidence type="ECO:0000313" key="4">
    <source>
        <dbReference type="Proteomes" id="UP000593567"/>
    </source>
</evidence>
<dbReference type="Pfam" id="PF21744">
    <property type="entry name" value="BAHCC1-like_Tudor"/>
    <property type="match status" value="1"/>
</dbReference>
<feature type="compositionally biased region" description="Basic and acidic residues" evidence="1">
    <location>
        <begin position="375"/>
        <end position="387"/>
    </location>
</feature>
<feature type="compositionally biased region" description="Low complexity" evidence="1">
    <location>
        <begin position="465"/>
        <end position="494"/>
    </location>
</feature>
<feature type="compositionally biased region" description="Polar residues" evidence="1">
    <location>
        <begin position="388"/>
        <end position="404"/>
    </location>
</feature>
<proteinExistence type="predicted"/>
<accession>A0A7J7JQL5</accession>
<organism evidence="3 4">
    <name type="scientific">Bugula neritina</name>
    <name type="common">Brown bryozoan</name>
    <name type="synonym">Sertularia neritina</name>
    <dbReference type="NCBI Taxonomy" id="10212"/>
    <lineage>
        <taxon>Eukaryota</taxon>
        <taxon>Metazoa</taxon>
        <taxon>Spiralia</taxon>
        <taxon>Lophotrochozoa</taxon>
        <taxon>Bryozoa</taxon>
        <taxon>Gymnolaemata</taxon>
        <taxon>Cheilostomatida</taxon>
        <taxon>Flustrina</taxon>
        <taxon>Buguloidea</taxon>
        <taxon>Bugulidae</taxon>
        <taxon>Bugula</taxon>
    </lineage>
</organism>
<dbReference type="OrthoDB" id="6426227at2759"/>
<protein>
    <submittedName>
        <fullName evidence="3">TNRC18</fullName>
    </submittedName>
</protein>
<dbReference type="InterPro" id="IPR001025">
    <property type="entry name" value="BAH_dom"/>
</dbReference>
<feature type="region of interest" description="Disordered" evidence="1">
    <location>
        <begin position="101"/>
        <end position="292"/>
    </location>
</feature>
<dbReference type="SMART" id="SM00439">
    <property type="entry name" value="BAH"/>
    <property type="match status" value="1"/>
</dbReference>
<feature type="compositionally biased region" description="Polar residues" evidence="1">
    <location>
        <begin position="107"/>
        <end position="117"/>
    </location>
</feature>
<feature type="domain" description="BAH" evidence="2">
    <location>
        <begin position="1080"/>
        <end position="1204"/>
    </location>
</feature>
<dbReference type="AlphaFoldDB" id="A0A7J7JQL5"/>
<feature type="region of interest" description="Disordered" evidence="1">
    <location>
        <begin position="519"/>
        <end position="663"/>
    </location>
</feature>
<dbReference type="Proteomes" id="UP000593567">
    <property type="component" value="Unassembled WGS sequence"/>
</dbReference>
<feature type="region of interest" description="Disordered" evidence="1">
    <location>
        <begin position="375"/>
        <end position="502"/>
    </location>
</feature>
<dbReference type="SMART" id="SM00333">
    <property type="entry name" value="TUDOR"/>
    <property type="match status" value="1"/>
</dbReference>
<dbReference type="Pfam" id="PF01426">
    <property type="entry name" value="BAH"/>
    <property type="match status" value="1"/>
</dbReference>
<reference evidence="3" key="1">
    <citation type="submission" date="2020-06" db="EMBL/GenBank/DDBJ databases">
        <title>Draft genome of Bugula neritina, a colonial animal packing powerful symbionts and potential medicines.</title>
        <authorList>
            <person name="Rayko M."/>
        </authorList>
    </citation>
    <scope>NUCLEOTIDE SEQUENCE [LARGE SCALE GENOMIC DNA]</scope>
    <source>
        <strain evidence="3">Kwan_BN1</strain>
    </source>
</reference>
<feature type="compositionally biased region" description="Polar residues" evidence="1">
    <location>
        <begin position="215"/>
        <end position="228"/>
    </location>
</feature>
<feature type="compositionally biased region" description="Polar residues" evidence="1">
    <location>
        <begin position="415"/>
        <end position="429"/>
    </location>
</feature>
<dbReference type="Pfam" id="PF24912">
    <property type="entry name" value="SH3_TNRC18"/>
    <property type="match status" value="1"/>
</dbReference>
<dbReference type="Gene3D" id="2.30.30.490">
    <property type="match status" value="1"/>
</dbReference>
<feature type="compositionally biased region" description="Polar residues" evidence="1">
    <location>
        <begin position="137"/>
        <end position="148"/>
    </location>
</feature>
<feature type="region of interest" description="Disordered" evidence="1">
    <location>
        <begin position="1"/>
        <end position="50"/>
    </location>
</feature>
<dbReference type="GO" id="GO:0003682">
    <property type="term" value="F:chromatin binding"/>
    <property type="evidence" value="ECO:0007669"/>
    <property type="project" value="InterPro"/>
</dbReference>
<feature type="compositionally biased region" description="Basic and acidic residues" evidence="1">
    <location>
        <begin position="9"/>
        <end position="22"/>
    </location>
</feature>
<keyword evidence="4" id="KW-1185">Reference proteome</keyword>
<feature type="compositionally biased region" description="Basic and acidic residues" evidence="1">
    <location>
        <begin position="405"/>
        <end position="414"/>
    </location>
</feature>
<dbReference type="PROSITE" id="PS51038">
    <property type="entry name" value="BAH"/>
    <property type="match status" value="1"/>
</dbReference>